<dbReference type="Proteomes" id="UP000887581">
    <property type="component" value="Unplaced"/>
</dbReference>
<accession>A0A915PK46</accession>
<reference evidence="4" key="1">
    <citation type="submission" date="2022-11" db="UniProtKB">
        <authorList>
            <consortium name="WormBaseParasite"/>
        </authorList>
    </citation>
    <scope>IDENTIFICATION</scope>
</reference>
<organism evidence="3 4">
    <name type="scientific">Setaria digitata</name>
    <dbReference type="NCBI Taxonomy" id="48799"/>
    <lineage>
        <taxon>Eukaryota</taxon>
        <taxon>Metazoa</taxon>
        <taxon>Ecdysozoa</taxon>
        <taxon>Nematoda</taxon>
        <taxon>Chromadorea</taxon>
        <taxon>Rhabditida</taxon>
        <taxon>Spirurina</taxon>
        <taxon>Spiruromorpha</taxon>
        <taxon>Filarioidea</taxon>
        <taxon>Setariidae</taxon>
        <taxon>Setaria</taxon>
    </lineage>
</organism>
<feature type="chain" id="PRO_5037711599" evidence="2">
    <location>
        <begin position="23"/>
        <end position="1291"/>
    </location>
</feature>
<dbReference type="GO" id="GO:0005891">
    <property type="term" value="C:voltage-gated calcium channel complex"/>
    <property type="evidence" value="ECO:0007669"/>
    <property type="project" value="TreeGrafter"/>
</dbReference>
<dbReference type="GO" id="GO:0005245">
    <property type="term" value="F:voltage-gated calcium channel activity"/>
    <property type="evidence" value="ECO:0007669"/>
    <property type="project" value="TreeGrafter"/>
</dbReference>
<keyword evidence="1" id="KW-0812">Transmembrane</keyword>
<sequence length="1291" mass="145062">MHLYNLLRVIASIVILCGTITAMYHQHQDVVRENYITLAAHFTADHLYKTHRLQVNELLGVPAIQSIIDRLDFKRTTLNSSLVRDIMNRLDAQFGKYFNLLAETKKYISSSSQPDWITFRDYRSMAECARIAPGYLSYEEQFGTRVNMTSACLISAKQSSRFLYYAEKNLTSILHANALDSAIRWQYIIGTSGPHVEYPAHAFPIHKRRHWGPFIAAALPQKRRVLILIDAGTLLSDTQLLKAKSVAKILLDGAVPGDRYMVMVSNGTDNFKACKNQNFLGVTNEQIAVMATFIDGFEQGDQKAYSHTSAIQMACRLFVEEEEFSRDEGRNEFYHNILFYISRGVMSELGEAASVLNAVAEIVLKANVRVKINTLALSDGEETPLFWSYEFLKSIAEMNFTKYQQSLGENLKGALNKTTIPGKVVSIGTNEHATLTLLRMFELLSIGNNEKLPSDSSSGQLFWSYPFNEYQATLVSLSTSFQKDNKLAAVIGMDLNLDIIADVIKYNDLVVMTPTKTRLRIFLCDLQGRVVIASHMRKTSLWPLHIGTLEAWSEKDLWLSEHFSTEEISEGSFEIVKEQAMEKMKLKYTWMRLRNAPFVVVMAVKVSEMEAKISMLLKNTRQEYVLDNLVYHRLDIQRDSSLSYCSHFGYLSTMKLGGVYLSPSCFTVSSLQRPPSPQWIANYWVYLGDPFGLIRNTGIRLSVREHVGALSGIIPYWRDKASGDSHEFVLRRYIATSRGVMITYPATVIRDNYEPDLQLWYVRANEFPGRIVVTGPFLEDNVGQVVTISTAVFEGQAGSMHNSKDQVFAVVAMDVTVGFFSKLLRNAISICRESRRCVLFDDLGNVISRGIETSISSKKTRSYGRSVSWNAVERFHISYLEPQLATYLITKTKFVKKKQCMQWATRSVERFFRFNISYSDALTIPCDDVSSTSGVKLGSIRAEVIPVPQTNLFLALINETCDPQHPIQAFCPCSISDRRCLLCTRFDDAECECPCQCPLNCNTYCIVSSLNTSLYRKAPFVPNMECSDLEECPVLATVVPFAARPLQKTVLQECISIKCENYKTLDDCLGILGCQWCTFDSDGQTLLLNPSCVSTDQCFGGTKGRRIRGFLESESQLAPQWSVGAPVGPVAAGIMSVFLIMVMAVYCYRSQVNRLVEANSLTDSYGAPLCGRNFEDDDFQFDHDGSGSINEKAVALIQLTSFERMSNPLTTVRPQYRISPRTESSDHGYSTMTDRMQGDESECATSNVNISRETGKALLTTTLDENDDGCSITVTTEADVHQAPRSLVMSS</sequence>
<keyword evidence="3" id="KW-1185">Reference proteome</keyword>
<dbReference type="PANTHER" id="PTHR10166:SF66">
    <property type="entry name" value="VWFA AND CACHE DOMAIN-CONTAINING PROTEIN CG16868"/>
    <property type="match status" value="1"/>
</dbReference>
<dbReference type="Gene3D" id="3.30.450.20">
    <property type="entry name" value="PAS domain"/>
    <property type="match status" value="1"/>
</dbReference>
<name>A0A915PK46_9BILA</name>
<evidence type="ECO:0000313" key="4">
    <source>
        <dbReference type="WBParaSite" id="sdigi.contig141.g5141.t1"/>
    </source>
</evidence>
<dbReference type="WBParaSite" id="sdigi.contig141.g5141.t1">
    <property type="protein sequence ID" value="sdigi.contig141.g5141.t1"/>
    <property type="gene ID" value="sdigi.contig141.g5141"/>
</dbReference>
<keyword evidence="1" id="KW-1133">Transmembrane helix</keyword>
<proteinExistence type="predicted"/>
<feature type="signal peptide" evidence="2">
    <location>
        <begin position="1"/>
        <end position="22"/>
    </location>
</feature>
<protein>
    <submittedName>
        <fullName evidence="4">VWFA domain-containing protein</fullName>
    </submittedName>
</protein>
<dbReference type="PANTHER" id="PTHR10166">
    <property type="entry name" value="VOLTAGE-DEPENDENT CALCIUM CHANNEL SUBUNIT ALPHA-2/DELTA-RELATED"/>
    <property type="match status" value="1"/>
</dbReference>
<evidence type="ECO:0000256" key="2">
    <source>
        <dbReference type="SAM" id="SignalP"/>
    </source>
</evidence>
<evidence type="ECO:0000313" key="3">
    <source>
        <dbReference type="Proteomes" id="UP000887581"/>
    </source>
</evidence>
<feature type="transmembrane region" description="Helical" evidence="1">
    <location>
        <begin position="1127"/>
        <end position="1148"/>
    </location>
</feature>
<keyword evidence="2" id="KW-0732">Signal</keyword>
<dbReference type="InterPro" id="IPR051173">
    <property type="entry name" value="Ca_channel_alpha-2/delta"/>
</dbReference>
<evidence type="ECO:0000256" key="1">
    <source>
        <dbReference type="SAM" id="Phobius"/>
    </source>
</evidence>
<keyword evidence="1" id="KW-0472">Membrane</keyword>